<evidence type="ECO:0000256" key="1">
    <source>
        <dbReference type="ARBA" id="ARBA00004141"/>
    </source>
</evidence>
<dbReference type="Pfam" id="PF01595">
    <property type="entry name" value="CNNM"/>
    <property type="match status" value="1"/>
</dbReference>
<reference evidence="14 15" key="1">
    <citation type="submission" date="2017-07" db="EMBL/GenBank/DDBJ databases">
        <title>Isolation and whole genome analysis of endospore-forming bacteria from heroin.</title>
        <authorList>
            <person name="Kalinowski J."/>
            <person name="Ahrens B."/>
            <person name="Al-Dilaimi A."/>
            <person name="Winkler A."/>
            <person name="Wibberg D."/>
            <person name="Schleenbecker U."/>
            <person name="Ruckert C."/>
            <person name="Wolfel R."/>
            <person name="Grass G."/>
        </authorList>
    </citation>
    <scope>NUCLEOTIDE SEQUENCE [LARGE SCALE GENOMIC DNA]</scope>
    <source>
        <strain evidence="14 15">7523-2</strain>
    </source>
</reference>
<proteinExistence type="inferred from homology"/>
<dbReference type="GO" id="GO:0005886">
    <property type="term" value="C:plasma membrane"/>
    <property type="evidence" value="ECO:0007669"/>
    <property type="project" value="TreeGrafter"/>
</dbReference>
<evidence type="ECO:0000256" key="5">
    <source>
        <dbReference type="ARBA" id="ARBA00022989"/>
    </source>
</evidence>
<dbReference type="GeneID" id="86925702"/>
<evidence type="ECO:0000313" key="14">
    <source>
        <dbReference type="EMBL" id="PAF27571.1"/>
    </source>
</evidence>
<evidence type="ECO:0000256" key="6">
    <source>
        <dbReference type="ARBA" id="ARBA00023122"/>
    </source>
</evidence>
<evidence type="ECO:0000256" key="8">
    <source>
        <dbReference type="PROSITE-ProRule" id="PRU00703"/>
    </source>
</evidence>
<dbReference type="InterPro" id="IPR046342">
    <property type="entry name" value="CBS_dom_sf"/>
</dbReference>
<dbReference type="GO" id="GO:0050660">
    <property type="term" value="F:flavin adenine dinucleotide binding"/>
    <property type="evidence" value="ECO:0007669"/>
    <property type="project" value="InterPro"/>
</dbReference>
<dbReference type="SUPFAM" id="SSF54631">
    <property type="entry name" value="CBS-domain pair"/>
    <property type="match status" value="1"/>
</dbReference>
<dbReference type="InterPro" id="IPR044751">
    <property type="entry name" value="Ion_transp-like_CBS"/>
</dbReference>
<dbReference type="RefSeq" id="WP_094428645.1">
    <property type="nucleotide sequence ID" value="NZ_CP019985.1"/>
</dbReference>
<gene>
    <name evidence="14" type="ORF">CHH61_02560</name>
</gene>
<dbReference type="Gene3D" id="3.30.465.10">
    <property type="match status" value="1"/>
</dbReference>
<dbReference type="Pfam" id="PF03471">
    <property type="entry name" value="CorC_HlyC"/>
    <property type="match status" value="1"/>
</dbReference>
<dbReference type="InterPro" id="IPR002550">
    <property type="entry name" value="CNNM"/>
</dbReference>
<accession>A0A268S7B8</accession>
<comment type="similarity">
    <text evidence="2">Belongs to the UPF0053 family.</text>
</comment>
<feature type="domain" description="CNNM transmembrane" evidence="13">
    <location>
        <begin position="1"/>
        <end position="179"/>
    </location>
</feature>
<feature type="transmembrane region" description="Helical" evidence="10">
    <location>
        <begin position="80"/>
        <end position="102"/>
    </location>
</feature>
<dbReference type="Pfam" id="PF00571">
    <property type="entry name" value="CBS"/>
    <property type="match status" value="2"/>
</dbReference>
<evidence type="ECO:0000256" key="11">
    <source>
        <dbReference type="SAM" id="SignalP"/>
    </source>
</evidence>
<keyword evidence="4" id="KW-0677">Repeat</keyword>
<dbReference type="InterPro" id="IPR005170">
    <property type="entry name" value="Transptr-assoc_dom"/>
</dbReference>
<dbReference type="InterPro" id="IPR036318">
    <property type="entry name" value="FAD-bd_PCMH-like_sf"/>
</dbReference>
<dbReference type="PANTHER" id="PTHR22777:SF17">
    <property type="entry name" value="UPF0053 PROTEIN SLL0260"/>
    <property type="match status" value="1"/>
</dbReference>
<keyword evidence="6 8" id="KW-0129">CBS domain</keyword>
<dbReference type="InterPro" id="IPR016169">
    <property type="entry name" value="FAD-bd_PCMH_sub2"/>
</dbReference>
<evidence type="ECO:0000256" key="9">
    <source>
        <dbReference type="PROSITE-ProRule" id="PRU01193"/>
    </source>
</evidence>
<dbReference type="CDD" id="cd04590">
    <property type="entry name" value="CBS_pair_CorC_HlyC_assoc"/>
    <property type="match status" value="1"/>
</dbReference>
<dbReference type="Proteomes" id="UP000216133">
    <property type="component" value="Unassembled WGS sequence"/>
</dbReference>
<name>A0A268S7B8_SHOCL</name>
<keyword evidence="11" id="KW-0732">Signal</keyword>
<keyword evidence="3 9" id="KW-0812">Transmembrane</keyword>
<keyword evidence="7 9" id="KW-0472">Membrane</keyword>
<dbReference type="PANTHER" id="PTHR22777">
    <property type="entry name" value="HEMOLYSIN-RELATED"/>
    <property type="match status" value="1"/>
</dbReference>
<comment type="caution">
    <text evidence="14">The sequence shown here is derived from an EMBL/GenBank/DDBJ whole genome shotgun (WGS) entry which is preliminary data.</text>
</comment>
<comment type="subcellular location">
    <subcellularLocation>
        <location evidence="1">Membrane</location>
        <topology evidence="1">Multi-pass membrane protein</topology>
    </subcellularLocation>
</comment>
<protein>
    <submittedName>
        <fullName evidence="14">Hemolysin</fullName>
    </submittedName>
</protein>
<dbReference type="SUPFAM" id="SSF56176">
    <property type="entry name" value="FAD-binding/transporter-associated domain-like"/>
    <property type="match status" value="1"/>
</dbReference>
<dbReference type="Gene3D" id="3.10.580.10">
    <property type="entry name" value="CBS-domain"/>
    <property type="match status" value="1"/>
</dbReference>
<feature type="domain" description="CBS" evidence="12">
    <location>
        <begin position="199"/>
        <end position="259"/>
    </location>
</feature>
<dbReference type="SMART" id="SM01091">
    <property type="entry name" value="CorC_HlyC"/>
    <property type="match status" value="1"/>
</dbReference>
<sequence>MLFAIIACLLASFFFSGSETALTAANKMKIQSRASTGDRNSQKLLHLISKPDQFITTILIGNNITNILLPTLVTMIAIDYGISVALATAILTVAIIVFAEVLPKSIAASFPDKIAYFVSPVIRALMILLKPITYLLNLGTGALIQLLSKSQPKEKSFSKEELRTIVDIASGEGTFEKEESHRIKGILDFRSLNVNDAIKTPRIEIVGLQENTPFEEARDFIIQNRYTRYPIYREDMDSIIGIFHSKALASWSLDPYRPLTDFSDMEPLVVFEFQSIELVFRKMMQERKHMAIVYDEYGGTEGLITHEDIIEVMIGQEIEDETDLENDSLVDLVNDREIICHGKLPLQKLNNLFATDIPDEENNLAGYVLKHFGRLPAEGEQFEAKGLLFSVLDVDIERKRIVKVRILKQA</sequence>
<dbReference type="PROSITE" id="PS51371">
    <property type="entry name" value="CBS"/>
    <property type="match status" value="2"/>
</dbReference>
<evidence type="ECO:0000256" key="10">
    <source>
        <dbReference type="SAM" id="Phobius"/>
    </source>
</evidence>
<keyword evidence="5 9" id="KW-1133">Transmembrane helix</keyword>
<evidence type="ECO:0000256" key="4">
    <source>
        <dbReference type="ARBA" id="ARBA00022737"/>
    </source>
</evidence>
<organism evidence="14 15">
    <name type="scientific">Shouchella clausii</name>
    <name type="common">Alkalihalobacillus clausii</name>
    <dbReference type="NCBI Taxonomy" id="79880"/>
    <lineage>
        <taxon>Bacteria</taxon>
        <taxon>Bacillati</taxon>
        <taxon>Bacillota</taxon>
        <taxon>Bacilli</taxon>
        <taxon>Bacillales</taxon>
        <taxon>Bacillaceae</taxon>
        <taxon>Shouchella</taxon>
    </lineage>
</organism>
<evidence type="ECO:0000256" key="7">
    <source>
        <dbReference type="ARBA" id="ARBA00023136"/>
    </source>
</evidence>
<feature type="domain" description="CBS" evidence="12">
    <location>
        <begin position="262"/>
        <end position="321"/>
    </location>
</feature>
<evidence type="ECO:0000259" key="12">
    <source>
        <dbReference type="PROSITE" id="PS51371"/>
    </source>
</evidence>
<dbReference type="PROSITE" id="PS51846">
    <property type="entry name" value="CNNM"/>
    <property type="match status" value="1"/>
</dbReference>
<dbReference type="InterPro" id="IPR000644">
    <property type="entry name" value="CBS_dom"/>
</dbReference>
<feature type="transmembrane region" description="Helical" evidence="10">
    <location>
        <begin position="114"/>
        <end position="136"/>
    </location>
</feature>
<evidence type="ECO:0000256" key="2">
    <source>
        <dbReference type="ARBA" id="ARBA00006337"/>
    </source>
</evidence>
<dbReference type="AlphaFoldDB" id="A0A268S7B8"/>
<evidence type="ECO:0000259" key="13">
    <source>
        <dbReference type="PROSITE" id="PS51846"/>
    </source>
</evidence>
<feature type="chain" id="PRO_5038642778" evidence="11">
    <location>
        <begin position="22"/>
        <end position="410"/>
    </location>
</feature>
<evidence type="ECO:0000313" key="15">
    <source>
        <dbReference type="Proteomes" id="UP000216133"/>
    </source>
</evidence>
<dbReference type="EMBL" id="NPBS01000011">
    <property type="protein sequence ID" value="PAF27571.1"/>
    <property type="molecule type" value="Genomic_DNA"/>
</dbReference>
<feature type="signal peptide" evidence="11">
    <location>
        <begin position="1"/>
        <end position="21"/>
    </location>
</feature>
<evidence type="ECO:0000256" key="3">
    <source>
        <dbReference type="ARBA" id="ARBA00022692"/>
    </source>
</evidence>